<dbReference type="PANTHER" id="PTHR12428">
    <property type="entry name" value="OXA1"/>
    <property type="match status" value="1"/>
</dbReference>
<keyword evidence="9" id="KW-0564">Palmitate</keyword>
<evidence type="ECO:0000256" key="1">
    <source>
        <dbReference type="ARBA" id="ARBA00004651"/>
    </source>
</evidence>
<dbReference type="InterPro" id="IPR001708">
    <property type="entry name" value="YidC/ALB3/OXA1/COX18"/>
</dbReference>
<evidence type="ECO:0000256" key="12">
    <source>
        <dbReference type="HAMAP-Rule" id="MF_01811"/>
    </source>
</evidence>
<proteinExistence type="inferred from homology"/>
<feature type="domain" description="Membrane insertase YidC/Oxa/ALB C-terminal" evidence="14">
    <location>
        <begin position="59"/>
        <end position="242"/>
    </location>
</feature>
<dbReference type="InterPro" id="IPR023060">
    <property type="entry name" value="YidC/YidC1/YidC2_Firmicutes"/>
</dbReference>
<dbReference type="Pfam" id="PF02096">
    <property type="entry name" value="60KD_IMP"/>
    <property type="match status" value="1"/>
</dbReference>
<dbReference type="EMBL" id="JBHUPG010000011">
    <property type="protein sequence ID" value="MFD2911567.1"/>
    <property type="molecule type" value="Genomic_DNA"/>
</dbReference>
<keyword evidence="4 12" id="KW-0812">Transmembrane</keyword>
<organism evidence="15 16">
    <name type="scientific">Jeotgalibacillus terrae</name>
    <dbReference type="NCBI Taxonomy" id="587735"/>
    <lineage>
        <taxon>Bacteria</taxon>
        <taxon>Bacillati</taxon>
        <taxon>Bacillota</taxon>
        <taxon>Bacilli</taxon>
        <taxon>Bacillales</taxon>
        <taxon>Caryophanaceae</taxon>
        <taxon>Jeotgalibacillus</taxon>
    </lineage>
</organism>
<accession>A0ABW5ZJ48</accession>
<keyword evidence="16" id="KW-1185">Reference proteome</keyword>
<feature type="transmembrane region" description="Helical" evidence="12">
    <location>
        <begin position="128"/>
        <end position="150"/>
    </location>
</feature>
<evidence type="ECO:0000256" key="2">
    <source>
        <dbReference type="ARBA" id="ARBA00022448"/>
    </source>
</evidence>
<comment type="similarity">
    <text evidence="12">Belongs to the OXA1/ALB3/YidC family. Type 2 subfamily.</text>
</comment>
<comment type="caution">
    <text evidence="15">The sequence shown here is derived from an EMBL/GenBank/DDBJ whole genome shotgun (WGS) entry which is preliminary data.</text>
</comment>
<keyword evidence="6 12" id="KW-0653">Protein transport</keyword>
<comment type="subcellular location">
    <subcellularLocation>
        <location evidence="1 12">Cell membrane</location>
        <topology evidence="1 12">Multi-pass membrane protein</topology>
    </subcellularLocation>
</comment>
<dbReference type="PRINTS" id="PR00701">
    <property type="entry name" value="60KDINNERMP"/>
</dbReference>
<evidence type="ECO:0000256" key="4">
    <source>
        <dbReference type="ARBA" id="ARBA00022692"/>
    </source>
</evidence>
<feature type="transmembrane region" description="Helical" evidence="12">
    <location>
        <begin position="203"/>
        <end position="219"/>
    </location>
</feature>
<dbReference type="PRINTS" id="PR01900">
    <property type="entry name" value="YIDCPROTEIN"/>
</dbReference>
<dbReference type="PROSITE" id="PS51257">
    <property type="entry name" value="PROKAR_LIPOPROTEIN"/>
    <property type="match status" value="1"/>
</dbReference>
<evidence type="ECO:0000259" key="14">
    <source>
        <dbReference type="Pfam" id="PF02096"/>
    </source>
</evidence>
<evidence type="ECO:0000256" key="5">
    <source>
        <dbReference type="ARBA" id="ARBA00022729"/>
    </source>
</evidence>
<gene>
    <name evidence="15" type="primary">spoIIIJ</name>
    <name evidence="12" type="synonym">yidC</name>
    <name evidence="15" type="ORF">ACFS5P_06730</name>
</gene>
<keyword evidence="7 12" id="KW-1133">Transmembrane helix</keyword>
<name>A0ABW5ZJ48_9BACL</name>
<keyword evidence="8 12" id="KW-0472">Membrane</keyword>
<evidence type="ECO:0000256" key="3">
    <source>
        <dbReference type="ARBA" id="ARBA00022475"/>
    </source>
</evidence>
<evidence type="ECO:0000256" key="8">
    <source>
        <dbReference type="ARBA" id="ARBA00023136"/>
    </source>
</evidence>
<evidence type="ECO:0000256" key="10">
    <source>
        <dbReference type="ARBA" id="ARBA00023186"/>
    </source>
</evidence>
<evidence type="ECO:0000256" key="9">
    <source>
        <dbReference type="ARBA" id="ARBA00023139"/>
    </source>
</evidence>
<sequence length="255" mass="29235">MKKKLFPFMMFAVVAVFLAGCTEIDQPITPDSEGIWNSYFVYPLSWLITQVAEFFNENYGLGIVVVTLLIRFVLLPLMIKQTKNTKRMQEIQPEMMKLREQYSSKDAQTQQKLQQETMAMFQKHGVNPLAGCFPLVIQMPILIAFYHAIVRTTEIANHNFLWFDLGETDPFFILPIVTGLTTFLQQKIMMAGNPAGMNPQMQIMLYLMPVMIAVFAFIFPTALSLYWVVGNIFMIVQTLLINGTFKKKDEVESST</sequence>
<dbReference type="RefSeq" id="WP_204730588.1">
    <property type="nucleotide sequence ID" value="NZ_JAFBDK010000020.1"/>
</dbReference>
<dbReference type="InterPro" id="IPR047196">
    <property type="entry name" value="YidC_ALB_C"/>
</dbReference>
<dbReference type="Proteomes" id="UP001597561">
    <property type="component" value="Unassembled WGS sequence"/>
</dbReference>
<feature type="signal peptide" evidence="13">
    <location>
        <begin position="1"/>
        <end position="19"/>
    </location>
</feature>
<keyword evidence="5 12" id="KW-0732">Signal</keyword>
<dbReference type="NCBIfam" id="TIGR03592">
    <property type="entry name" value="yidC_oxa1_cterm"/>
    <property type="match status" value="1"/>
</dbReference>
<keyword evidence="2 12" id="KW-0813">Transport</keyword>
<evidence type="ECO:0000313" key="15">
    <source>
        <dbReference type="EMBL" id="MFD2911567.1"/>
    </source>
</evidence>
<evidence type="ECO:0000313" key="16">
    <source>
        <dbReference type="Proteomes" id="UP001597561"/>
    </source>
</evidence>
<feature type="chain" id="PRO_5047188036" description="Membrane protein insertase YidC" evidence="13">
    <location>
        <begin position="20"/>
        <end position="255"/>
    </location>
</feature>
<evidence type="ECO:0000256" key="6">
    <source>
        <dbReference type="ARBA" id="ARBA00022927"/>
    </source>
</evidence>
<dbReference type="InterPro" id="IPR028055">
    <property type="entry name" value="YidC/Oxa/ALB_C"/>
</dbReference>
<evidence type="ECO:0000256" key="7">
    <source>
        <dbReference type="ARBA" id="ARBA00022989"/>
    </source>
</evidence>
<feature type="transmembrane region" description="Helical" evidence="12">
    <location>
        <begin position="170"/>
        <end position="191"/>
    </location>
</feature>
<dbReference type="NCBIfam" id="NF002803">
    <property type="entry name" value="PRK02944.1"/>
    <property type="match status" value="1"/>
</dbReference>
<dbReference type="HAMAP" id="MF_01811">
    <property type="entry name" value="YidC_type2"/>
    <property type="match status" value="1"/>
</dbReference>
<feature type="transmembrane region" description="Helical" evidence="12">
    <location>
        <begin position="59"/>
        <end position="79"/>
    </location>
</feature>
<comment type="function">
    <text evidence="12">Required for the insertion and/or proper folding and/or complex formation of integral membrane proteins into the membrane. Involved in integration of membrane proteins that insert both dependently and independently of the Sec translocase complex, as well as at least some lipoproteins.</text>
</comment>
<evidence type="ECO:0000256" key="11">
    <source>
        <dbReference type="ARBA" id="ARBA00023288"/>
    </source>
</evidence>
<protein>
    <recommendedName>
        <fullName evidence="12">Membrane protein insertase YidC</fullName>
    </recommendedName>
    <alternativeName>
        <fullName evidence="12">Foldase YidC</fullName>
    </alternativeName>
    <alternativeName>
        <fullName evidence="12">Membrane integrase YidC</fullName>
    </alternativeName>
    <alternativeName>
        <fullName evidence="12">Membrane protein YidC</fullName>
    </alternativeName>
</protein>
<reference evidence="16" key="1">
    <citation type="journal article" date="2019" name="Int. J. Syst. Evol. Microbiol.">
        <title>The Global Catalogue of Microorganisms (GCM) 10K type strain sequencing project: providing services to taxonomists for standard genome sequencing and annotation.</title>
        <authorList>
            <consortium name="The Broad Institute Genomics Platform"/>
            <consortium name="The Broad Institute Genome Sequencing Center for Infectious Disease"/>
            <person name="Wu L."/>
            <person name="Ma J."/>
        </authorList>
    </citation>
    <scope>NUCLEOTIDE SEQUENCE [LARGE SCALE GENOMIC DNA]</scope>
    <source>
        <strain evidence="16">KCTC 13528</strain>
    </source>
</reference>
<evidence type="ECO:0000256" key="13">
    <source>
        <dbReference type="SAM" id="SignalP"/>
    </source>
</evidence>
<keyword evidence="10 12" id="KW-0143">Chaperone</keyword>
<dbReference type="CDD" id="cd20070">
    <property type="entry name" value="5TM_YidC_Alb3"/>
    <property type="match status" value="1"/>
</dbReference>
<keyword evidence="3 12" id="KW-1003">Cell membrane</keyword>
<keyword evidence="11 12" id="KW-0449">Lipoprotein</keyword>
<dbReference type="PANTHER" id="PTHR12428:SF65">
    <property type="entry name" value="CYTOCHROME C OXIDASE ASSEMBLY PROTEIN COX18, MITOCHONDRIAL"/>
    <property type="match status" value="1"/>
</dbReference>